<reference evidence="2" key="1">
    <citation type="journal article" date="2014" name="Front. Microbiol.">
        <title>High frequency of phylogenetically diverse reductive dehalogenase-homologous genes in deep subseafloor sedimentary metagenomes.</title>
        <authorList>
            <person name="Kawai M."/>
            <person name="Futagami T."/>
            <person name="Toyoda A."/>
            <person name="Takaki Y."/>
            <person name="Nishi S."/>
            <person name="Hori S."/>
            <person name="Arai W."/>
            <person name="Tsubouchi T."/>
            <person name="Morono Y."/>
            <person name="Uchiyama I."/>
            <person name="Ito T."/>
            <person name="Fujiyama A."/>
            <person name="Inagaki F."/>
            <person name="Takami H."/>
        </authorList>
    </citation>
    <scope>NUCLEOTIDE SEQUENCE</scope>
    <source>
        <strain evidence="2">Expedition CK06-06</strain>
    </source>
</reference>
<dbReference type="EMBL" id="BARS01019982">
    <property type="protein sequence ID" value="GAF96853.1"/>
    <property type="molecule type" value="Genomic_DNA"/>
</dbReference>
<proteinExistence type="inferred from homology"/>
<evidence type="ECO:0008006" key="3">
    <source>
        <dbReference type="Google" id="ProtNLM"/>
    </source>
</evidence>
<dbReference type="Gene3D" id="2.120.10.30">
    <property type="entry name" value="TolB, C-terminal domain"/>
    <property type="match status" value="2"/>
</dbReference>
<gene>
    <name evidence="2" type="ORF">S01H1_32289</name>
</gene>
<protein>
    <recommendedName>
        <fullName evidence="3">Dipeptidylpeptidase IV N-terminal domain-containing protein</fullName>
    </recommendedName>
</protein>
<dbReference type="SUPFAM" id="SSF69304">
    <property type="entry name" value="Tricorn protease N-terminal domain"/>
    <property type="match status" value="1"/>
</dbReference>
<dbReference type="AlphaFoldDB" id="X0TTD1"/>
<comment type="caution">
    <text evidence="2">The sequence shown here is derived from an EMBL/GenBank/DDBJ whole genome shotgun (WGS) entry which is preliminary data.</text>
</comment>
<name>X0TTD1_9ZZZZ</name>
<evidence type="ECO:0000313" key="2">
    <source>
        <dbReference type="EMBL" id="GAF96853.1"/>
    </source>
</evidence>
<sequence length="233" mass="25264">MIAYSAKFEEANVICIVPISEDGKPEAEPIIVEPPTQDYKLSGWSTDGKIGFCTTEEPHFALYTVSASGGRTVQVTPEGYATYPSWSPDGTRIFFLNAETEIAWVSADGGEIEIIPALFAERTPRVELIPEYGVGNAVSPDGTSIVFSAVKEGIPGIHLWMIPVEGGKPVQLTSSPQPYEDRFPCWSPNGDSVAFLRFRMQCNIFVVSVEGGEPRQITSDLDSVASSVIGWSP</sequence>
<dbReference type="InterPro" id="IPR011042">
    <property type="entry name" value="6-blade_b-propeller_TolB-like"/>
</dbReference>
<feature type="non-terminal residue" evidence="2">
    <location>
        <position position="233"/>
    </location>
</feature>
<accession>X0TTD1</accession>
<dbReference type="Pfam" id="PF07676">
    <property type="entry name" value="PD40"/>
    <property type="match status" value="3"/>
</dbReference>
<organism evidence="2">
    <name type="scientific">marine sediment metagenome</name>
    <dbReference type="NCBI Taxonomy" id="412755"/>
    <lineage>
        <taxon>unclassified sequences</taxon>
        <taxon>metagenomes</taxon>
        <taxon>ecological metagenomes</taxon>
    </lineage>
</organism>
<evidence type="ECO:0000256" key="1">
    <source>
        <dbReference type="ARBA" id="ARBA00009820"/>
    </source>
</evidence>
<dbReference type="InterPro" id="IPR011659">
    <property type="entry name" value="WD40"/>
</dbReference>
<dbReference type="PANTHER" id="PTHR36842:SF1">
    <property type="entry name" value="PROTEIN TOLB"/>
    <property type="match status" value="1"/>
</dbReference>
<dbReference type="PANTHER" id="PTHR36842">
    <property type="entry name" value="PROTEIN TOLB HOMOLOG"/>
    <property type="match status" value="1"/>
</dbReference>
<comment type="similarity">
    <text evidence="1">Belongs to the TolB family.</text>
</comment>